<name>A0AAD9MD66_9PEZI</name>
<dbReference type="GO" id="GO:0016616">
    <property type="term" value="F:oxidoreductase activity, acting on the CH-OH group of donors, NAD or NADP as acceptor"/>
    <property type="evidence" value="ECO:0007669"/>
    <property type="project" value="TreeGrafter"/>
</dbReference>
<evidence type="ECO:0000313" key="4">
    <source>
        <dbReference type="Proteomes" id="UP001217918"/>
    </source>
</evidence>
<comment type="similarity">
    <text evidence="1">Belongs to the short-chain dehydrogenases/reductases (SDR) family.</text>
</comment>
<evidence type="ECO:0000256" key="2">
    <source>
        <dbReference type="ARBA" id="ARBA00023002"/>
    </source>
</evidence>
<gene>
    <name evidence="3" type="ORF">P8C59_006381</name>
</gene>
<dbReference type="Gene3D" id="3.40.50.720">
    <property type="entry name" value="NAD(P)-binding Rossmann-like Domain"/>
    <property type="match status" value="2"/>
</dbReference>
<dbReference type="InterPro" id="IPR002347">
    <property type="entry name" value="SDR_fam"/>
</dbReference>
<keyword evidence="4" id="KW-1185">Reference proteome</keyword>
<dbReference type="EMBL" id="JAQQPM010000005">
    <property type="protein sequence ID" value="KAK2072002.1"/>
    <property type="molecule type" value="Genomic_DNA"/>
</dbReference>
<dbReference type="PRINTS" id="PR00081">
    <property type="entry name" value="GDHRDH"/>
</dbReference>
<evidence type="ECO:0000313" key="3">
    <source>
        <dbReference type="EMBL" id="KAK2072002.1"/>
    </source>
</evidence>
<evidence type="ECO:0000256" key="1">
    <source>
        <dbReference type="ARBA" id="ARBA00006484"/>
    </source>
</evidence>
<dbReference type="PANTHER" id="PTHR42760:SF133">
    <property type="entry name" value="3-OXOACYL-[ACYL-CARRIER-PROTEIN] REDUCTASE"/>
    <property type="match status" value="1"/>
</dbReference>
<dbReference type="Pfam" id="PF00106">
    <property type="entry name" value="adh_short"/>
    <property type="match status" value="1"/>
</dbReference>
<dbReference type="InterPro" id="IPR036291">
    <property type="entry name" value="NAD(P)-bd_dom_sf"/>
</dbReference>
<dbReference type="SUPFAM" id="SSF51735">
    <property type="entry name" value="NAD(P)-binding Rossmann-fold domains"/>
    <property type="match status" value="1"/>
</dbReference>
<dbReference type="GO" id="GO:0048038">
    <property type="term" value="F:quinone binding"/>
    <property type="evidence" value="ECO:0007669"/>
    <property type="project" value="TreeGrafter"/>
</dbReference>
<sequence>MGILSLAGKQCIITGATGNIGFAIAQTFASAGAAVTLVGRNESRLADKLRELATQSPNIEHGGHRAVQEGILTSADWRRIISSGPPPDVLVNCAGVSQNLRILRVSETDADEILDVNLKSAILAWLLGLTSALAVELAESGIRVNAIVPGYIETNMTKGLQTKFAQTIPLKRFGTAEEVADAAAFLVRNEYANNCILTLDGGLSAV</sequence>
<dbReference type="Pfam" id="PF13561">
    <property type="entry name" value="adh_short_C2"/>
    <property type="match status" value="1"/>
</dbReference>
<proteinExistence type="inferred from homology"/>
<dbReference type="AlphaFoldDB" id="A0AAD9MD66"/>
<organism evidence="3 4">
    <name type="scientific">Phyllachora maydis</name>
    <dbReference type="NCBI Taxonomy" id="1825666"/>
    <lineage>
        <taxon>Eukaryota</taxon>
        <taxon>Fungi</taxon>
        <taxon>Dikarya</taxon>
        <taxon>Ascomycota</taxon>
        <taxon>Pezizomycotina</taxon>
        <taxon>Sordariomycetes</taxon>
        <taxon>Sordariomycetidae</taxon>
        <taxon>Phyllachorales</taxon>
        <taxon>Phyllachoraceae</taxon>
        <taxon>Phyllachora</taxon>
    </lineage>
</organism>
<dbReference type="Proteomes" id="UP001217918">
    <property type="component" value="Unassembled WGS sequence"/>
</dbReference>
<comment type="caution">
    <text evidence="3">The sequence shown here is derived from an EMBL/GenBank/DDBJ whole genome shotgun (WGS) entry which is preliminary data.</text>
</comment>
<dbReference type="PANTHER" id="PTHR42760">
    <property type="entry name" value="SHORT-CHAIN DEHYDROGENASES/REDUCTASES FAMILY MEMBER"/>
    <property type="match status" value="1"/>
</dbReference>
<accession>A0AAD9MD66</accession>
<protein>
    <submittedName>
        <fullName evidence="3">Uncharacterized protein</fullName>
    </submittedName>
</protein>
<dbReference type="GO" id="GO:0006633">
    <property type="term" value="P:fatty acid biosynthetic process"/>
    <property type="evidence" value="ECO:0007669"/>
    <property type="project" value="TreeGrafter"/>
</dbReference>
<keyword evidence="2" id="KW-0560">Oxidoreductase</keyword>
<reference evidence="3" key="1">
    <citation type="journal article" date="2023" name="Mol. Plant Microbe Interact.">
        <title>Elucidating the Obligate Nature and Biological Capacity of an Invasive Fungal Corn Pathogen.</title>
        <authorList>
            <person name="MacCready J.S."/>
            <person name="Roggenkamp E.M."/>
            <person name="Gdanetz K."/>
            <person name="Chilvers M.I."/>
        </authorList>
    </citation>
    <scope>NUCLEOTIDE SEQUENCE</scope>
    <source>
        <strain evidence="3">PM02</strain>
    </source>
</reference>